<dbReference type="EC" id="6.3.2.2" evidence="1"/>
<sequence>MKHRRIGLEYEFLAVQLASGQAVTREIMKKIWVGWSKEKHVTLSVDDATHQPVGVYYCQADGQQVYINTDAGISIVEFGFLPFDTLAECEANMHQIMTEFLNVAKRFDVGLLAYGIQPKTPWYFPDMRTEKIWYRGFFRFPYMAARHTMFTNIAANQPCIDVTQEESLRVINMFNALGGVFIALFANTGVGEWRIQEHHEEREWRWNQWLNAEPLENPIAGIPPRPFGSLKEYLAYNWSIPTRAVHRPGTLHSLEDVPLIRDFLRKKEWKTMDLAAASPSVVSPEMQDVNALTMYIWIQARLKIFFDTAQPLGGLLEAFDTGRVDEYASKHLEKVYVETRNIACQPWNEIMAAPAFLLGLIENIEAVEEVVKEKSWKDWIELREQTITQSMEVPGVTDFISKCLSISANGLQKRGLGEEKYLQPLYLRLEKKESPAIRTRNLFKEEGIEAVLYKHLIPLST</sequence>
<evidence type="ECO:0000256" key="4">
    <source>
        <dbReference type="ARBA" id="ARBA00022840"/>
    </source>
</evidence>
<evidence type="ECO:0000256" key="3">
    <source>
        <dbReference type="ARBA" id="ARBA00022741"/>
    </source>
</evidence>
<dbReference type="GO" id="GO:0006750">
    <property type="term" value="P:glutathione biosynthetic process"/>
    <property type="evidence" value="ECO:0007669"/>
    <property type="project" value="InterPro"/>
</dbReference>
<keyword evidence="2" id="KW-0436">Ligase</keyword>
<dbReference type="PANTHER" id="PTHR34378">
    <property type="entry name" value="GLUTAMATE--CYSTEINE LIGASE, CHLOROPLASTIC"/>
    <property type="match status" value="1"/>
</dbReference>
<evidence type="ECO:0000256" key="1">
    <source>
        <dbReference type="ARBA" id="ARBA00012220"/>
    </source>
</evidence>
<keyword evidence="4" id="KW-0067">ATP-binding</keyword>
<keyword evidence="3" id="KW-0547">Nucleotide-binding</keyword>
<comment type="caution">
    <text evidence="5">The sequence shown here is derived from an EMBL/GenBank/DDBJ whole genome shotgun (WGS) entry which is preliminary data.</text>
</comment>
<dbReference type="Gene3D" id="3.30.590.20">
    <property type="match status" value="1"/>
</dbReference>
<name>A0A1F6M0U7_9BACT</name>
<evidence type="ECO:0000313" key="5">
    <source>
        <dbReference type="EMBL" id="OGH65261.1"/>
    </source>
</evidence>
<dbReference type="Proteomes" id="UP000176282">
    <property type="component" value="Unassembled WGS sequence"/>
</dbReference>
<reference evidence="5 6" key="1">
    <citation type="journal article" date="2016" name="Nat. Commun.">
        <title>Thousands of microbial genomes shed light on interconnected biogeochemical processes in an aquifer system.</title>
        <authorList>
            <person name="Anantharaman K."/>
            <person name="Brown C.T."/>
            <person name="Hug L.A."/>
            <person name="Sharon I."/>
            <person name="Castelle C.J."/>
            <person name="Probst A.J."/>
            <person name="Thomas B.C."/>
            <person name="Singh A."/>
            <person name="Wilkins M.J."/>
            <person name="Karaoz U."/>
            <person name="Brodie E.L."/>
            <person name="Williams K.H."/>
            <person name="Hubbard S.S."/>
            <person name="Banfield J.F."/>
        </authorList>
    </citation>
    <scope>NUCLEOTIDE SEQUENCE [LARGE SCALE GENOMIC DNA]</scope>
</reference>
<dbReference type="InterPro" id="IPR014746">
    <property type="entry name" value="Gln_synth/guanido_kin_cat_dom"/>
</dbReference>
<dbReference type="STRING" id="1798680.A3J66_03845"/>
<organism evidence="5 6">
    <name type="scientific">Candidatus Magasanikbacteria bacterium RIFCSPHIGHO2_02_FULL_47_14</name>
    <dbReference type="NCBI Taxonomy" id="1798680"/>
    <lineage>
        <taxon>Bacteria</taxon>
        <taxon>Candidatus Magasanikiibacteriota</taxon>
    </lineage>
</organism>
<gene>
    <name evidence="5" type="ORF">A3J66_03845</name>
</gene>
<dbReference type="PANTHER" id="PTHR34378:SF1">
    <property type="entry name" value="GLUTAMATE--CYSTEINE LIGASE, CHLOROPLASTIC"/>
    <property type="match status" value="1"/>
</dbReference>
<evidence type="ECO:0000256" key="2">
    <source>
        <dbReference type="ARBA" id="ARBA00022598"/>
    </source>
</evidence>
<proteinExistence type="predicted"/>
<dbReference type="SUPFAM" id="SSF55931">
    <property type="entry name" value="Glutamine synthetase/guanido kinase"/>
    <property type="match status" value="1"/>
</dbReference>
<dbReference type="GO" id="GO:0004357">
    <property type="term" value="F:glutamate-cysteine ligase activity"/>
    <property type="evidence" value="ECO:0007669"/>
    <property type="project" value="UniProtKB-EC"/>
</dbReference>
<dbReference type="Pfam" id="PF04107">
    <property type="entry name" value="GCS2"/>
    <property type="match status" value="1"/>
</dbReference>
<evidence type="ECO:0000313" key="6">
    <source>
        <dbReference type="Proteomes" id="UP000176282"/>
    </source>
</evidence>
<dbReference type="InterPro" id="IPR006336">
    <property type="entry name" value="GCS2"/>
</dbReference>
<protein>
    <recommendedName>
        <fullName evidence="1">glutamate--cysteine ligase</fullName>
        <ecNumber evidence="1">6.3.2.2</ecNumber>
    </recommendedName>
</protein>
<dbReference type="EMBL" id="MFQB01000051">
    <property type="protein sequence ID" value="OGH65261.1"/>
    <property type="molecule type" value="Genomic_DNA"/>
</dbReference>
<dbReference type="InterPro" id="IPR035434">
    <property type="entry name" value="GCL_bact_plant"/>
</dbReference>
<dbReference type="GO" id="GO:0005524">
    <property type="term" value="F:ATP binding"/>
    <property type="evidence" value="ECO:0007669"/>
    <property type="project" value="UniProtKB-KW"/>
</dbReference>
<accession>A0A1F6M0U7</accession>
<dbReference type="AlphaFoldDB" id="A0A1F6M0U7"/>